<proteinExistence type="predicted"/>
<dbReference type="InterPro" id="IPR029625">
    <property type="entry name" value="FAM169"/>
</dbReference>
<protein>
    <submittedName>
        <fullName evidence="2">Protein FAM169B-like</fullName>
    </submittedName>
</protein>
<organism evidence="1 2">
    <name type="scientific">Erinaceus europaeus</name>
    <name type="common">Western European hedgehog</name>
    <dbReference type="NCBI Taxonomy" id="9365"/>
    <lineage>
        <taxon>Eukaryota</taxon>
        <taxon>Metazoa</taxon>
        <taxon>Chordata</taxon>
        <taxon>Craniata</taxon>
        <taxon>Vertebrata</taxon>
        <taxon>Euteleostomi</taxon>
        <taxon>Mammalia</taxon>
        <taxon>Eutheria</taxon>
        <taxon>Laurasiatheria</taxon>
        <taxon>Eulipotyphla</taxon>
        <taxon>Erinaceidae</taxon>
        <taxon>Erinaceinae</taxon>
        <taxon>Erinaceus</taxon>
    </lineage>
</organism>
<dbReference type="RefSeq" id="XP_060035622.1">
    <property type="nucleotide sequence ID" value="XM_060179639.1"/>
</dbReference>
<dbReference type="Proteomes" id="UP001652624">
    <property type="component" value="Chromosome 20"/>
</dbReference>
<name>A0ABM3WGB8_ERIEU</name>
<evidence type="ECO:0000313" key="2">
    <source>
        <dbReference type="RefSeq" id="XP_060035622.1"/>
    </source>
</evidence>
<gene>
    <name evidence="2" type="primary">LOC132532441</name>
</gene>
<accession>A0ABM3WGB8</accession>
<dbReference type="PANTHER" id="PTHR22442">
    <property type="match status" value="1"/>
</dbReference>
<evidence type="ECO:0000313" key="1">
    <source>
        <dbReference type="Proteomes" id="UP001652624"/>
    </source>
</evidence>
<sequence>MEAKAACRVTGCYPVDILEDDPKGLQAAALAYHARLGAGTGEVFSLPTGEQVKLEASSLCFCPVHRDDPQHQILVLVSPRNTKTGG</sequence>
<reference evidence="2" key="1">
    <citation type="submission" date="2025-08" db="UniProtKB">
        <authorList>
            <consortium name="RefSeq"/>
        </authorList>
    </citation>
    <scope>IDENTIFICATION</scope>
</reference>
<dbReference type="PANTHER" id="PTHR22442:SF4">
    <property type="entry name" value="PROTEIN FAM169BP"/>
    <property type="match status" value="1"/>
</dbReference>
<dbReference type="GeneID" id="132532441"/>
<keyword evidence="1" id="KW-1185">Reference proteome</keyword>